<dbReference type="EMBL" id="HACM01009438">
    <property type="protein sequence ID" value="CRZ09880.1"/>
    <property type="molecule type" value="Transcribed_RNA"/>
</dbReference>
<dbReference type="InterPro" id="IPR035445">
    <property type="entry name" value="GYF-like_dom_sf"/>
</dbReference>
<evidence type="ECO:0000256" key="1">
    <source>
        <dbReference type="SAM" id="MobiDB-lite"/>
    </source>
</evidence>
<dbReference type="Pfam" id="PF02213">
    <property type="entry name" value="GYF"/>
    <property type="match status" value="1"/>
</dbReference>
<feature type="region of interest" description="Disordered" evidence="1">
    <location>
        <begin position="1"/>
        <end position="33"/>
    </location>
</feature>
<feature type="compositionally biased region" description="Basic and acidic residues" evidence="1">
    <location>
        <begin position="614"/>
        <end position="644"/>
    </location>
</feature>
<sequence length="1024" mass="110475">MSSFMPREWNSVVASPPPQTSKPAQESVRSTLQLPPRQITTAAVAATVPCRYTKAEMLALFSPSDRAPSDFQFNIPIVSSDCLLPVNSQPPSKAESEIYESGSWYMPGFHQRTGPVSAGSARPRNVAGKGSRLSFPRARSAVPDEPPSPQIANTKPSWRHDDRDIPGGHDSGHGYSDHSAPEHLLGESKRPVWGARRDHVFTAETPMPFTTPERERSSNTPSRSSVNCRSDAALSWRRCSDQSEGQTTPQLNQPAPRPLPNASDVLPTSKTVSNVAGASTTATAAPLKNQSIPSVQPAIEDSNREPNQKHSSASLNSVERISVADDIHHPLDQAPGIITDSWWYQDPSGTVRGPFSSEAMREWYNQQYFHLTLPVKNRIDEAFVPLGALFLQGNPAFLDHVPVIMAAPSPQMPVSSAVSSNQQSGDPRLLRSSHAIQQMPPSVVYPPNYRPEVSSSYASPSYPCLFGVTSQFGHMGISSAVKHTSVPTEGPKVSDMAPARSAWPRFSSSSVPSQATVIDPSVEMPLQVPPVVESSLLTIPDHVESSESDEPQKCAVGAAAVEEASLPLNEPESTVLMPDVVSPVEPVKAVLITQKDAQVPPSLSNSSAVPSGESVKRGESQCEPPRARLHDWFGSSIKDEELTPGKRSKPLASLVEIQHEEEALILHQQAEANALRKQKEAEQKLQASSTLGSVWSTGSRVSQSLLEIQKQEELIQTEANTKPAPASGWASRIAVTPVGRSQPEIGSSHWAQPPKAAVSIRQIQKEQQKVVQSHARPATTSAWSAAVAGPAWPRAQAAATPAWSNGPALSRSQGASLSGPSSCNDAPISRPEAILLAPQSATLDPATNPISCEVGNSPCLSDADESSSGSEDDLFWASNDRSSVTNQPQSKQSSVSRPGLNSNEFGGPRLSPAFQQWCKVQMEGISADCDIALAEFLITLKSPQAIRQYIYEYLGRSSKVEAFATGFLQHKDFDEAKLPVKGRSRADERATSDMNSDAQSSATTKKKKNRRRRKKIDPVLFGFQ</sequence>
<organism evidence="3">
    <name type="scientific">Spongospora subterranea</name>
    <dbReference type="NCBI Taxonomy" id="70186"/>
    <lineage>
        <taxon>Eukaryota</taxon>
        <taxon>Sar</taxon>
        <taxon>Rhizaria</taxon>
        <taxon>Endomyxa</taxon>
        <taxon>Phytomyxea</taxon>
        <taxon>Plasmodiophorida</taxon>
        <taxon>Plasmodiophoridae</taxon>
        <taxon>Spongospora</taxon>
    </lineage>
</organism>
<dbReference type="Gene3D" id="3.30.1490.40">
    <property type="match status" value="1"/>
</dbReference>
<feature type="region of interest" description="Disordered" evidence="1">
    <location>
        <begin position="857"/>
        <end position="906"/>
    </location>
</feature>
<proteinExistence type="predicted"/>
<feature type="region of interest" description="Disordered" evidence="1">
    <location>
        <begin position="110"/>
        <end position="183"/>
    </location>
</feature>
<feature type="region of interest" description="Disordered" evidence="1">
    <location>
        <begin position="598"/>
        <end position="645"/>
    </location>
</feature>
<feature type="compositionally biased region" description="Basic and acidic residues" evidence="1">
    <location>
        <begin position="979"/>
        <end position="991"/>
    </location>
</feature>
<feature type="compositionally biased region" description="Acidic residues" evidence="1">
    <location>
        <begin position="862"/>
        <end position="874"/>
    </location>
</feature>
<dbReference type="InterPro" id="IPR003169">
    <property type="entry name" value="GYF"/>
</dbReference>
<feature type="compositionally biased region" description="Polar residues" evidence="1">
    <location>
        <begin position="879"/>
        <end position="904"/>
    </location>
</feature>
<name>A0A0H5R6X7_9EUKA</name>
<feature type="domain" description="GYF" evidence="2">
    <location>
        <begin position="339"/>
        <end position="387"/>
    </location>
</feature>
<dbReference type="SMART" id="SM00444">
    <property type="entry name" value="GYF"/>
    <property type="match status" value="1"/>
</dbReference>
<feature type="region of interest" description="Disordered" evidence="1">
    <location>
        <begin position="201"/>
        <end position="267"/>
    </location>
</feature>
<accession>A0A0H5R6X7</accession>
<feature type="compositionally biased region" description="Polar residues" evidence="1">
    <location>
        <begin position="992"/>
        <end position="1003"/>
    </location>
</feature>
<feature type="region of interest" description="Disordered" evidence="1">
    <location>
        <begin position="797"/>
        <end position="824"/>
    </location>
</feature>
<evidence type="ECO:0000259" key="2">
    <source>
        <dbReference type="PROSITE" id="PS50829"/>
    </source>
</evidence>
<feature type="region of interest" description="Disordered" evidence="1">
    <location>
        <begin position="979"/>
        <end position="1024"/>
    </location>
</feature>
<feature type="compositionally biased region" description="Polar residues" evidence="1">
    <location>
        <begin position="810"/>
        <end position="824"/>
    </location>
</feature>
<feature type="compositionally biased region" description="Basic residues" evidence="1">
    <location>
        <begin position="1004"/>
        <end position="1015"/>
    </location>
</feature>
<feature type="compositionally biased region" description="Polar residues" evidence="1">
    <location>
        <begin position="218"/>
        <end position="228"/>
    </location>
</feature>
<evidence type="ECO:0000313" key="3">
    <source>
        <dbReference type="EMBL" id="CRZ09880.1"/>
    </source>
</evidence>
<dbReference type="AlphaFoldDB" id="A0A0H5R6X7"/>
<feature type="compositionally biased region" description="Basic and acidic residues" evidence="1">
    <location>
        <begin position="158"/>
        <end position="183"/>
    </location>
</feature>
<protein>
    <recommendedName>
        <fullName evidence="2">GYF domain-containing protein</fullName>
    </recommendedName>
</protein>
<feature type="compositionally biased region" description="Polar residues" evidence="1">
    <location>
        <begin position="21"/>
        <end position="33"/>
    </location>
</feature>
<feature type="compositionally biased region" description="Polar residues" evidence="1">
    <location>
        <begin position="242"/>
        <end position="253"/>
    </location>
</feature>
<dbReference type="SUPFAM" id="SSF55277">
    <property type="entry name" value="GYF domain"/>
    <property type="match status" value="1"/>
</dbReference>
<reference evidence="3" key="1">
    <citation type="submission" date="2015-04" db="EMBL/GenBank/DDBJ databases">
        <title>The genome sequence of the plant pathogenic Rhizarian Plasmodiophora brassicae reveals insights in its biotrophic life cycle and the origin of chitin synthesis.</title>
        <authorList>
            <person name="Schwelm A."/>
            <person name="Fogelqvist J."/>
            <person name="Knaust A."/>
            <person name="Julke S."/>
            <person name="Lilja T."/>
            <person name="Dhandapani V."/>
            <person name="Bonilla-Rosso G."/>
            <person name="Karlsson M."/>
            <person name="Shevchenko A."/>
            <person name="Choi S.R."/>
            <person name="Kim H.G."/>
            <person name="Park J.Y."/>
            <person name="Lim Y.P."/>
            <person name="Ludwig-Muller J."/>
            <person name="Dixelius C."/>
        </authorList>
    </citation>
    <scope>NUCLEOTIDE SEQUENCE</scope>
    <source>
        <tissue evidence="3">Potato root galls</tissue>
    </source>
</reference>
<dbReference type="PROSITE" id="PS50829">
    <property type="entry name" value="GYF"/>
    <property type="match status" value="1"/>
</dbReference>